<keyword evidence="5 7" id="KW-0067">ATP-binding</keyword>
<dbReference type="InterPro" id="IPR017441">
    <property type="entry name" value="Protein_kinase_ATP_BS"/>
</dbReference>
<evidence type="ECO:0000259" key="9">
    <source>
        <dbReference type="PROSITE" id="PS50011"/>
    </source>
</evidence>
<keyword evidence="1" id="KW-0723">Serine/threonine-protein kinase</keyword>
<comment type="similarity">
    <text evidence="6">Belongs to the protein kinase superfamily. CMGC Ser/Thr protein kinase family. Lammer subfamily.</text>
</comment>
<dbReference type="GO" id="GO:0005634">
    <property type="term" value="C:nucleus"/>
    <property type="evidence" value="ECO:0007669"/>
    <property type="project" value="TreeGrafter"/>
</dbReference>
<evidence type="ECO:0000256" key="1">
    <source>
        <dbReference type="ARBA" id="ARBA00022527"/>
    </source>
</evidence>
<dbReference type="PANTHER" id="PTHR45646">
    <property type="entry name" value="SERINE/THREONINE-PROTEIN KINASE DOA-RELATED"/>
    <property type="match status" value="1"/>
</dbReference>
<dbReference type="SUPFAM" id="SSF56112">
    <property type="entry name" value="Protein kinase-like (PK-like)"/>
    <property type="match status" value="1"/>
</dbReference>
<keyword evidence="3 7" id="KW-0547">Nucleotide-binding</keyword>
<dbReference type="GO" id="GO:0004674">
    <property type="term" value="F:protein serine/threonine kinase activity"/>
    <property type="evidence" value="ECO:0007669"/>
    <property type="project" value="UniProtKB-KW"/>
</dbReference>
<feature type="region of interest" description="Disordered" evidence="8">
    <location>
        <begin position="376"/>
        <end position="408"/>
    </location>
</feature>
<feature type="compositionally biased region" description="Low complexity" evidence="8">
    <location>
        <begin position="296"/>
        <end position="322"/>
    </location>
</feature>
<keyword evidence="2" id="KW-0808">Transferase</keyword>
<dbReference type="CDD" id="cd14134">
    <property type="entry name" value="PKc_CLK"/>
    <property type="match status" value="1"/>
</dbReference>
<dbReference type="Gene3D" id="3.30.200.20">
    <property type="entry name" value="Phosphorylase Kinase, domain 1"/>
    <property type="match status" value="1"/>
</dbReference>
<protein>
    <recommendedName>
        <fullName evidence="9">Protein kinase domain-containing protein</fullName>
    </recommendedName>
</protein>
<evidence type="ECO:0000313" key="10">
    <source>
        <dbReference type="EMBL" id="CDW18846.1"/>
    </source>
</evidence>
<feature type="domain" description="Protein kinase" evidence="9">
    <location>
        <begin position="496"/>
        <end position="810"/>
    </location>
</feature>
<dbReference type="InterPro" id="IPR011009">
    <property type="entry name" value="Kinase-like_dom_sf"/>
</dbReference>
<dbReference type="PANTHER" id="PTHR45646:SF11">
    <property type="entry name" value="SERINE_THREONINE-PROTEIN KINASE DOA"/>
    <property type="match status" value="1"/>
</dbReference>
<dbReference type="PROSITE" id="PS50011">
    <property type="entry name" value="PROTEIN_KINASE_DOM"/>
    <property type="match status" value="1"/>
</dbReference>
<feature type="region of interest" description="Disordered" evidence="8">
    <location>
        <begin position="441"/>
        <end position="473"/>
    </location>
</feature>
<dbReference type="AlphaFoldDB" id="A0A0K2T052"/>
<feature type="binding site" evidence="7">
    <location>
        <position position="525"/>
    </location>
    <ligand>
        <name>ATP</name>
        <dbReference type="ChEBI" id="CHEBI:30616"/>
    </ligand>
</feature>
<keyword evidence="4" id="KW-0418">Kinase</keyword>
<dbReference type="Gene3D" id="1.10.510.10">
    <property type="entry name" value="Transferase(Phosphotransferase) domain 1"/>
    <property type="match status" value="1"/>
</dbReference>
<dbReference type="SMART" id="SM00220">
    <property type="entry name" value="S_TKc"/>
    <property type="match status" value="1"/>
</dbReference>
<name>A0A0K2T052_LEPSM</name>
<organism evidence="10">
    <name type="scientific">Lepeophtheirus salmonis</name>
    <name type="common">Salmon louse</name>
    <name type="synonym">Caligus salmonis</name>
    <dbReference type="NCBI Taxonomy" id="72036"/>
    <lineage>
        <taxon>Eukaryota</taxon>
        <taxon>Metazoa</taxon>
        <taxon>Ecdysozoa</taxon>
        <taxon>Arthropoda</taxon>
        <taxon>Crustacea</taxon>
        <taxon>Multicrustacea</taxon>
        <taxon>Hexanauplia</taxon>
        <taxon>Copepoda</taxon>
        <taxon>Siphonostomatoida</taxon>
        <taxon>Caligidae</taxon>
        <taxon>Lepeophtheirus</taxon>
    </lineage>
</organism>
<dbReference type="GO" id="GO:0005524">
    <property type="term" value="F:ATP binding"/>
    <property type="evidence" value="ECO:0007669"/>
    <property type="project" value="UniProtKB-UniRule"/>
</dbReference>
<evidence type="ECO:0000256" key="3">
    <source>
        <dbReference type="ARBA" id="ARBA00022741"/>
    </source>
</evidence>
<dbReference type="PROSITE" id="PS00108">
    <property type="entry name" value="PROTEIN_KINASE_ST"/>
    <property type="match status" value="1"/>
</dbReference>
<dbReference type="PROSITE" id="PS00107">
    <property type="entry name" value="PROTEIN_KINASE_ATP"/>
    <property type="match status" value="1"/>
</dbReference>
<dbReference type="GO" id="GO:0043484">
    <property type="term" value="P:regulation of RNA splicing"/>
    <property type="evidence" value="ECO:0007669"/>
    <property type="project" value="TreeGrafter"/>
</dbReference>
<dbReference type="InterPro" id="IPR000719">
    <property type="entry name" value="Prot_kinase_dom"/>
</dbReference>
<dbReference type="Pfam" id="PF00069">
    <property type="entry name" value="Pkinase"/>
    <property type="match status" value="1"/>
</dbReference>
<dbReference type="InterPro" id="IPR051175">
    <property type="entry name" value="CLK_kinases"/>
</dbReference>
<evidence type="ECO:0000256" key="5">
    <source>
        <dbReference type="ARBA" id="ARBA00022840"/>
    </source>
</evidence>
<evidence type="ECO:0000256" key="2">
    <source>
        <dbReference type="ARBA" id="ARBA00022679"/>
    </source>
</evidence>
<sequence>MANLMPGRPRRQQLYRRANTSINFSTLDPSTLGSDHSYLSCSNLLTDKLYGNGNIIQNSSKDSLSRINGSNHDISSYKGSNSNSFLNNCDKRNSPDSSESVINDLKISTFPRLPKYSYLVGRSGGHQDNYKRASDIMNNSATGGVKSKNIFNSSSGAHAPTSSTSRNQYYDVNLNGLDDKLPKYNVQKSKSYSNVDLMYHDGRIDDYSYLSLNRRPAVQRFVKVDESSEDLEYQRKKEVDNLISKYTKKKPLDGNGNKLYDSIVKPIKKEASLSKHTIHDQGGYVNSTYLNHYVPSSSSNANSTNSSASLTATTNNIAPTNNGDASIRGLSQRNSFQEVSSFNIPDYSRKFNSSNIYEDHQTRYLTQSRSTANMLSHLGKGSNYQSQLSSQLPHSQSQTSLSRQQKTLSVHGMGAVNSFKPNMTCSSNTNFKDIEGSGEFDYSTQLRPKPETHRKKYSWNHTAPIPSLNPPHIGNDEDGHLAYKMGDVVETENYRYKILATLGEGTFGKVVKVKELNSDKIVALKIIKNVDKYREAAKLEVNVLEKIQEKDPTNIHLCGRMLSWFNYYGHMCLTFELLGLSVFDFLKENNYHPYSLDQVRHITYQLCYAVKYIHSCKLTHTDLKPENILFTNSDWEVSYNPKKKREYRRIKNTEVHLIDFGSATFDWEHHSKVVSTRHYRAPEVILELGWSQPCDVWSIGCIMFELYLGFTLFQTHDNIEHLAMMEKILGPVPDKLIRRSKTKFYAHGTLIWDENSAAGKYVKDNCRDLLKYKASDVDDHNLLFDLIQKMLMYDPSERITLRESLLHPFFDKIPPHFRVDLHR</sequence>
<dbReference type="EMBL" id="HACA01001485">
    <property type="protein sequence ID" value="CDW18846.1"/>
    <property type="molecule type" value="Transcribed_RNA"/>
</dbReference>
<evidence type="ECO:0000256" key="8">
    <source>
        <dbReference type="SAM" id="MobiDB-lite"/>
    </source>
</evidence>
<evidence type="ECO:0000256" key="6">
    <source>
        <dbReference type="ARBA" id="ARBA00037966"/>
    </source>
</evidence>
<evidence type="ECO:0000256" key="7">
    <source>
        <dbReference type="PROSITE-ProRule" id="PRU10141"/>
    </source>
</evidence>
<feature type="compositionally biased region" description="Low complexity" evidence="8">
    <location>
        <begin position="385"/>
        <end position="402"/>
    </location>
</feature>
<dbReference type="OrthoDB" id="6589456at2759"/>
<proteinExistence type="inferred from homology"/>
<dbReference type="InterPro" id="IPR008271">
    <property type="entry name" value="Ser/Thr_kinase_AS"/>
</dbReference>
<evidence type="ECO:0000256" key="4">
    <source>
        <dbReference type="ARBA" id="ARBA00022777"/>
    </source>
</evidence>
<reference evidence="10" key="1">
    <citation type="submission" date="2014-05" db="EMBL/GenBank/DDBJ databases">
        <authorList>
            <person name="Chronopoulou M."/>
        </authorList>
    </citation>
    <scope>NUCLEOTIDE SEQUENCE</scope>
    <source>
        <tissue evidence="10">Whole organism</tissue>
    </source>
</reference>
<feature type="region of interest" description="Disordered" evidence="8">
    <location>
        <begin position="296"/>
        <end position="328"/>
    </location>
</feature>
<accession>A0A0K2T052</accession>